<reference evidence="1 2" key="1">
    <citation type="journal article" date="2021" name="BMC Genomics">
        <title>Datura genome reveals duplications of psychoactive alkaloid biosynthetic genes and high mutation rate following tissue culture.</title>
        <authorList>
            <person name="Rajewski A."/>
            <person name="Carter-House D."/>
            <person name="Stajich J."/>
            <person name="Litt A."/>
        </authorList>
    </citation>
    <scope>NUCLEOTIDE SEQUENCE [LARGE SCALE GENOMIC DNA]</scope>
    <source>
        <strain evidence="1">AR-01</strain>
    </source>
</reference>
<keyword evidence="2" id="KW-1185">Reference proteome</keyword>
<gene>
    <name evidence="1" type="ORF">HAX54_045206</name>
</gene>
<evidence type="ECO:0000313" key="1">
    <source>
        <dbReference type="EMBL" id="MCE3049582.1"/>
    </source>
</evidence>
<dbReference type="Proteomes" id="UP000823775">
    <property type="component" value="Unassembled WGS sequence"/>
</dbReference>
<accession>A0ABS8WHN4</accession>
<sequence>KTILQRLACGSLATFNNGSCRVSVVEKEDVSVDECSENFCEGRQRLYRGKGSSSKYLGSGGSTFDLNSEIKSYLNRRFAELSQRSAALPFALEIMPSSLCHHRLFTGGSRNGLAVHR</sequence>
<evidence type="ECO:0000313" key="2">
    <source>
        <dbReference type="Proteomes" id="UP000823775"/>
    </source>
</evidence>
<proteinExistence type="predicted"/>
<organism evidence="1 2">
    <name type="scientific">Datura stramonium</name>
    <name type="common">Jimsonweed</name>
    <name type="synonym">Common thornapple</name>
    <dbReference type="NCBI Taxonomy" id="4076"/>
    <lineage>
        <taxon>Eukaryota</taxon>
        <taxon>Viridiplantae</taxon>
        <taxon>Streptophyta</taxon>
        <taxon>Embryophyta</taxon>
        <taxon>Tracheophyta</taxon>
        <taxon>Spermatophyta</taxon>
        <taxon>Magnoliopsida</taxon>
        <taxon>eudicotyledons</taxon>
        <taxon>Gunneridae</taxon>
        <taxon>Pentapetalae</taxon>
        <taxon>asterids</taxon>
        <taxon>lamiids</taxon>
        <taxon>Solanales</taxon>
        <taxon>Solanaceae</taxon>
        <taxon>Solanoideae</taxon>
        <taxon>Datureae</taxon>
        <taxon>Datura</taxon>
    </lineage>
</organism>
<feature type="non-terminal residue" evidence="1">
    <location>
        <position position="1"/>
    </location>
</feature>
<comment type="caution">
    <text evidence="1">The sequence shown here is derived from an EMBL/GenBank/DDBJ whole genome shotgun (WGS) entry which is preliminary data.</text>
</comment>
<protein>
    <submittedName>
        <fullName evidence="1">Uncharacterized protein</fullName>
    </submittedName>
</protein>
<dbReference type="EMBL" id="JACEIK010006994">
    <property type="protein sequence ID" value="MCE3049582.1"/>
    <property type="molecule type" value="Genomic_DNA"/>
</dbReference>
<name>A0ABS8WHN4_DATST</name>